<dbReference type="OrthoDB" id="2433550at2759"/>
<feature type="region of interest" description="Disordered" evidence="1">
    <location>
        <begin position="55"/>
        <end position="98"/>
    </location>
</feature>
<dbReference type="EMBL" id="CAMKVN010000224">
    <property type="protein sequence ID" value="CAI2165440.1"/>
    <property type="molecule type" value="Genomic_DNA"/>
</dbReference>
<gene>
    <name evidence="2" type="ORF">FWILDA_LOCUS2074</name>
</gene>
<dbReference type="AlphaFoldDB" id="A0A9W4WJ33"/>
<evidence type="ECO:0000256" key="1">
    <source>
        <dbReference type="SAM" id="MobiDB-lite"/>
    </source>
</evidence>
<proteinExistence type="predicted"/>
<evidence type="ECO:0000313" key="3">
    <source>
        <dbReference type="Proteomes" id="UP001153678"/>
    </source>
</evidence>
<sequence length="98" mass="11362">MGHQEHFLTPYIVVLHFEQRANKSNKYAVCRAYINILGKDKAYKNKFTNTKKESLPISAEINNDDNEYNTPNISDDRLSDEENDNIINGNIQTVSDWQ</sequence>
<dbReference type="Proteomes" id="UP001153678">
    <property type="component" value="Unassembled WGS sequence"/>
</dbReference>
<keyword evidence="3" id="KW-1185">Reference proteome</keyword>
<organism evidence="2 3">
    <name type="scientific">Funneliformis geosporum</name>
    <dbReference type="NCBI Taxonomy" id="1117311"/>
    <lineage>
        <taxon>Eukaryota</taxon>
        <taxon>Fungi</taxon>
        <taxon>Fungi incertae sedis</taxon>
        <taxon>Mucoromycota</taxon>
        <taxon>Glomeromycotina</taxon>
        <taxon>Glomeromycetes</taxon>
        <taxon>Glomerales</taxon>
        <taxon>Glomeraceae</taxon>
        <taxon>Funneliformis</taxon>
    </lineage>
</organism>
<accession>A0A9W4WJ33</accession>
<feature type="non-terminal residue" evidence="2">
    <location>
        <position position="98"/>
    </location>
</feature>
<evidence type="ECO:0000313" key="2">
    <source>
        <dbReference type="EMBL" id="CAI2165440.1"/>
    </source>
</evidence>
<comment type="caution">
    <text evidence="2">The sequence shown here is derived from an EMBL/GenBank/DDBJ whole genome shotgun (WGS) entry which is preliminary data.</text>
</comment>
<name>A0A9W4WJ33_9GLOM</name>
<protein>
    <submittedName>
        <fullName evidence="2">13585_t:CDS:1</fullName>
    </submittedName>
</protein>
<reference evidence="2" key="1">
    <citation type="submission" date="2022-08" db="EMBL/GenBank/DDBJ databases">
        <authorList>
            <person name="Kallberg Y."/>
            <person name="Tangrot J."/>
            <person name="Rosling A."/>
        </authorList>
    </citation>
    <scope>NUCLEOTIDE SEQUENCE</scope>
    <source>
        <strain evidence="2">Wild A</strain>
    </source>
</reference>